<proteinExistence type="predicted"/>
<organism evidence="2 3">
    <name type="scientific">Leptospira yasudae</name>
    <dbReference type="NCBI Taxonomy" id="2202201"/>
    <lineage>
        <taxon>Bacteria</taxon>
        <taxon>Pseudomonadati</taxon>
        <taxon>Spirochaetota</taxon>
        <taxon>Spirochaetia</taxon>
        <taxon>Leptospirales</taxon>
        <taxon>Leptospiraceae</taxon>
        <taxon>Leptospira</taxon>
    </lineage>
</organism>
<gene>
    <name evidence="2" type="ORF">DLM77_12395</name>
</gene>
<name>A0ABX9M3J8_9LEPT</name>
<keyword evidence="3" id="KW-1185">Reference proteome</keyword>
<dbReference type="EMBL" id="QHCR01000005">
    <property type="protein sequence ID" value="RHX79671.1"/>
    <property type="molecule type" value="Genomic_DNA"/>
</dbReference>
<accession>A0ABX9M3J8</accession>
<dbReference type="Proteomes" id="UP000285569">
    <property type="component" value="Unassembled WGS sequence"/>
</dbReference>
<dbReference type="RefSeq" id="WP_118956354.1">
    <property type="nucleotide sequence ID" value="NZ_QHCR01000005.1"/>
</dbReference>
<evidence type="ECO:0000313" key="2">
    <source>
        <dbReference type="EMBL" id="RHX79671.1"/>
    </source>
</evidence>
<sequence length="178" mass="19699">MSLFLFETFADNFQTKHKDVTSGKWFGLNSLNLDGKPFVTFFQGELVLKLGAEKIAEIISRYPGAKLFDPSGNDRAMKDWLQVPVEFQEDWPSLGESAYDLALLNQEVSPAPKKAAVKTAKKKAPAKKKKAAPKKKAKAKAKKASAKKAKPKTKVKAKPKAKKKVAKKKTAAKKKKKK</sequence>
<comment type="caution">
    <text evidence="2">The sequence shown here is derived from an EMBL/GenBank/DDBJ whole genome shotgun (WGS) entry which is preliminary data.</text>
</comment>
<reference evidence="3" key="1">
    <citation type="submission" date="2018-05" db="EMBL/GenBank/DDBJ databases">
        <title>Leptospira yasudae sp. nov. and Leptospira stimsonii sp. nov., two pathogenic species of the genus Leptospira isolated from environmental sources.</title>
        <authorList>
            <person name="Casanovas-Massana A."/>
            <person name="Hamond C."/>
            <person name="Santos L.A."/>
            <person name="Hacker K.P."/>
            <person name="Balassiano I."/>
            <person name="Medeiros M.A."/>
            <person name="Reis M.G."/>
            <person name="Ko A.I."/>
            <person name="Wunder E.A."/>
        </authorList>
    </citation>
    <scope>NUCLEOTIDE SEQUENCE [LARGE SCALE GENOMIC DNA]</scope>
    <source>
        <strain evidence="3">B21</strain>
    </source>
</reference>
<feature type="region of interest" description="Disordered" evidence="1">
    <location>
        <begin position="116"/>
        <end position="178"/>
    </location>
</feature>
<reference evidence="2 3" key="2">
    <citation type="journal article" date="2020" name="Int. J. Syst. Evol. Microbiol.">
        <title>Leptospira yasudae sp. nov. and Leptospira stimsonii sp. nov., two new species of the pathogenic group isolated from environmental sources.</title>
        <authorList>
            <person name="Casanovas-Massana A."/>
            <person name="Hamond C."/>
            <person name="Santos L.A."/>
            <person name="de Oliveira D."/>
            <person name="Hacker K.P."/>
            <person name="Balassiano I."/>
            <person name="Costa F."/>
            <person name="Medeiros M.A."/>
            <person name="Reis M.G."/>
            <person name="Ko A.I."/>
            <person name="Wunder E.A."/>
        </authorList>
    </citation>
    <scope>NUCLEOTIDE SEQUENCE [LARGE SCALE GENOMIC DNA]</scope>
    <source>
        <strain evidence="2 3">B21</strain>
    </source>
</reference>
<evidence type="ECO:0000313" key="3">
    <source>
        <dbReference type="Proteomes" id="UP000285569"/>
    </source>
</evidence>
<protein>
    <submittedName>
        <fullName evidence="2">DUF773 domain-containing protein</fullName>
    </submittedName>
</protein>
<evidence type="ECO:0000256" key="1">
    <source>
        <dbReference type="SAM" id="MobiDB-lite"/>
    </source>
</evidence>